<dbReference type="EMBL" id="KM038714">
    <property type="protein sequence ID" value="AIG56175.1"/>
    <property type="molecule type" value="Genomic_DNA"/>
</dbReference>
<dbReference type="EMBL" id="JNBR01001443">
    <property type="protein sequence ID" value="OQR87422.1"/>
    <property type="molecule type" value="Genomic_DNA"/>
</dbReference>
<reference evidence="2 4" key="1">
    <citation type="journal article" date="2014" name="Genome Biol. Evol.">
        <title>The secreted proteins of Achlya hypogyna and Thraustotheca clavata identify the ancestral oomycete secretome and reveal gene acquisitions by horizontal gene transfer.</title>
        <authorList>
            <person name="Misner I."/>
            <person name="Blouin N."/>
            <person name="Leonard G."/>
            <person name="Richards T.A."/>
            <person name="Lane C.E."/>
        </authorList>
    </citation>
    <scope>NUCLEOTIDE SEQUENCE</scope>
    <source>
        <strain evidence="2 4">ATCC 48635</strain>
    </source>
</reference>
<accession>A0A0A7CNX6</accession>
<dbReference type="Proteomes" id="UP000243579">
    <property type="component" value="Unassembled WGS sequence"/>
</dbReference>
<evidence type="ECO:0000256" key="1">
    <source>
        <dbReference type="SAM" id="SignalP"/>
    </source>
</evidence>
<sequence>MDLRWLLVAVVAMVVATAPLPPCQNDQLYSTYFDSVQSHKSLLPCMRAANMTDKVFLQLTLMAPTRAQVTAFFASADCKKVFDELMRVYRDVFPSSCAFNSEGLDVKELGKVTFAQLQTIMLNATSSL</sequence>
<feature type="chain" id="PRO_5002027469" evidence="1">
    <location>
        <begin position="18"/>
        <end position="128"/>
    </location>
</feature>
<protein>
    <submittedName>
        <fullName evidence="2">Secreted protein</fullName>
    </submittedName>
</protein>
<dbReference type="AlphaFoldDB" id="A0A0A7CNX6"/>
<keyword evidence="4" id="KW-1185">Reference proteome</keyword>
<evidence type="ECO:0000313" key="2">
    <source>
        <dbReference type="EMBL" id="AIG56175.1"/>
    </source>
</evidence>
<feature type="signal peptide" evidence="1">
    <location>
        <begin position="1"/>
        <end position="17"/>
    </location>
</feature>
<dbReference type="OrthoDB" id="70540at2759"/>
<proteinExistence type="predicted"/>
<evidence type="ECO:0000313" key="4">
    <source>
        <dbReference type="Proteomes" id="UP000243579"/>
    </source>
</evidence>
<name>A0A0A7CNX6_ACHHY</name>
<organism evidence="2">
    <name type="scientific">Achlya hypogyna</name>
    <name type="common">Oomycete</name>
    <name type="synonym">Protoachlya hypogyna</name>
    <dbReference type="NCBI Taxonomy" id="1202772"/>
    <lineage>
        <taxon>Eukaryota</taxon>
        <taxon>Sar</taxon>
        <taxon>Stramenopiles</taxon>
        <taxon>Oomycota</taxon>
        <taxon>Saprolegniomycetes</taxon>
        <taxon>Saprolegniales</taxon>
        <taxon>Achlyaceae</taxon>
        <taxon>Achlya</taxon>
    </lineage>
</organism>
<keyword evidence="1" id="KW-0732">Signal</keyword>
<gene>
    <name evidence="3" type="ORF">ACHHYP_08883</name>
</gene>
<evidence type="ECO:0000313" key="3">
    <source>
        <dbReference type="EMBL" id="OQR87422.1"/>
    </source>
</evidence>